<feature type="transmembrane region" description="Helical" evidence="12">
    <location>
        <begin position="100"/>
        <end position="119"/>
    </location>
</feature>
<evidence type="ECO:0000256" key="3">
    <source>
        <dbReference type="ARBA" id="ARBA00022448"/>
    </source>
</evidence>
<feature type="transmembrane region" description="Helical" evidence="12">
    <location>
        <begin position="131"/>
        <end position="150"/>
    </location>
</feature>
<evidence type="ECO:0000256" key="2">
    <source>
        <dbReference type="ARBA" id="ARBA00006810"/>
    </source>
</evidence>
<keyword evidence="6" id="KW-0375">Hydrogen ion transport</keyword>
<keyword evidence="13" id="KW-0496">Mitochondrion</keyword>
<keyword evidence="8" id="KW-0406">Ion transport</keyword>
<dbReference type="GO" id="GO:0045259">
    <property type="term" value="C:proton-transporting ATP synthase complex"/>
    <property type="evidence" value="ECO:0007669"/>
    <property type="project" value="UniProtKB-KW"/>
</dbReference>
<feature type="transmembrane region" description="Helical" evidence="12">
    <location>
        <begin position="12"/>
        <end position="36"/>
    </location>
</feature>
<dbReference type="Gene3D" id="1.20.120.220">
    <property type="entry name" value="ATP synthase, F0 complex, subunit A"/>
    <property type="match status" value="1"/>
</dbReference>
<dbReference type="GO" id="GO:0005743">
    <property type="term" value="C:mitochondrial inner membrane"/>
    <property type="evidence" value="ECO:0007669"/>
    <property type="project" value="UniProtKB-SubCell"/>
</dbReference>
<evidence type="ECO:0000256" key="8">
    <source>
        <dbReference type="ARBA" id="ARBA00023065"/>
    </source>
</evidence>
<proteinExistence type="inferred from homology"/>
<dbReference type="PRINTS" id="PR00123">
    <property type="entry name" value="ATPASEA"/>
</dbReference>
<organism evidence="13">
    <name type="scientific">Spondylus violaceus</name>
    <dbReference type="NCBI Taxonomy" id="1163653"/>
    <lineage>
        <taxon>Eukaryota</taxon>
        <taxon>Metazoa</taxon>
        <taxon>Spiralia</taxon>
        <taxon>Lophotrochozoa</taxon>
        <taxon>Mollusca</taxon>
        <taxon>Bivalvia</taxon>
        <taxon>Autobranchia</taxon>
        <taxon>Pteriomorphia</taxon>
        <taxon>Pectinida</taxon>
        <taxon>Pectinoidea</taxon>
        <taxon>Spondylidae</taxon>
        <taxon>Spondylus</taxon>
    </lineage>
</organism>
<dbReference type="InterPro" id="IPR035908">
    <property type="entry name" value="F0_ATP_A_sf"/>
</dbReference>
<evidence type="ECO:0000256" key="1">
    <source>
        <dbReference type="ARBA" id="ARBA00004141"/>
    </source>
</evidence>
<gene>
    <name evidence="13" type="primary">atp6</name>
</gene>
<feature type="transmembrane region" description="Helical" evidence="12">
    <location>
        <begin position="71"/>
        <end position="93"/>
    </location>
</feature>
<accession>A0A515MNP5</accession>
<evidence type="ECO:0000256" key="11">
    <source>
        <dbReference type="RuleBase" id="RU004450"/>
    </source>
</evidence>
<dbReference type="EMBL" id="MN019127">
    <property type="protein sequence ID" value="QDM58573.1"/>
    <property type="molecule type" value="Genomic_DNA"/>
</dbReference>
<keyword evidence="10" id="KW-0066">ATP synthesis</keyword>
<keyword evidence="3" id="KW-0813">Transport</keyword>
<keyword evidence="5 12" id="KW-0812">Transmembrane</keyword>
<evidence type="ECO:0000256" key="4">
    <source>
        <dbReference type="ARBA" id="ARBA00022547"/>
    </source>
</evidence>
<feature type="transmembrane region" description="Helical" evidence="12">
    <location>
        <begin position="162"/>
        <end position="183"/>
    </location>
</feature>
<dbReference type="GO" id="GO:0046933">
    <property type="term" value="F:proton-transporting ATP synthase activity, rotational mechanism"/>
    <property type="evidence" value="ECO:0007669"/>
    <property type="project" value="TreeGrafter"/>
</dbReference>
<dbReference type="PANTHER" id="PTHR11410">
    <property type="entry name" value="ATP SYNTHASE SUBUNIT A"/>
    <property type="match status" value="1"/>
</dbReference>
<evidence type="ECO:0000256" key="9">
    <source>
        <dbReference type="ARBA" id="ARBA00023136"/>
    </source>
</evidence>
<dbReference type="InterPro" id="IPR045083">
    <property type="entry name" value="ATP_synth_F0_asu_bact/mt"/>
</dbReference>
<keyword evidence="4" id="KW-0138">CF(0)</keyword>
<sequence>MYSYFDQFVPGWSGSIAFFWGLPFALLIWASTKFFGESSRASVFMDEFYLFSLAIFEGLGLKGVAKAGSIHLLVCLFSVLVVMNYLGLVPFVYPVTSHPCGVFFFVILFWGIGGLPMLVNPLAFLSGFRVKGVGVGFQVLVVFSEVLSWFARPVILGVRMLANVICGHLLMASLSHLGCALAWGGNLAGFLGSFVALGGFLLMESLVLGIQAYVFMLIVLYTLSEGFFSSWVGFVRGG</sequence>
<reference evidence="13" key="1">
    <citation type="submission" date="2019-06" db="EMBL/GenBank/DDBJ databases">
        <title>The complete mitochondrial genome and phylogenetic analysis of Spondylus violaceus.</title>
        <authorList>
            <person name="Liu F.Y."/>
            <person name="Li Y.L."/>
            <person name="Liu J."/>
            <person name="Zhang Y.H."/>
            <person name="Bao Z.M."/>
            <person name="Wang S."/>
        </authorList>
    </citation>
    <scope>NUCLEOTIDE SEQUENCE</scope>
</reference>
<evidence type="ECO:0000256" key="10">
    <source>
        <dbReference type="ARBA" id="ARBA00023310"/>
    </source>
</evidence>
<dbReference type="SUPFAM" id="SSF81336">
    <property type="entry name" value="F1F0 ATP synthase subunit A"/>
    <property type="match status" value="1"/>
</dbReference>
<name>A0A515MNP5_9BIVA</name>
<evidence type="ECO:0000256" key="6">
    <source>
        <dbReference type="ARBA" id="ARBA00022781"/>
    </source>
</evidence>
<dbReference type="InterPro" id="IPR000568">
    <property type="entry name" value="ATP_synth_F0_asu"/>
</dbReference>
<dbReference type="AlphaFoldDB" id="A0A515MNP5"/>
<evidence type="ECO:0000256" key="5">
    <source>
        <dbReference type="ARBA" id="ARBA00022692"/>
    </source>
</evidence>
<keyword evidence="7 12" id="KW-1133">Transmembrane helix</keyword>
<comment type="similarity">
    <text evidence="2">Belongs to the ATPase A chain family.</text>
</comment>
<keyword evidence="9 12" id="KW-0472">Membrane</keyword>
<dbReference type="PANTHER" id="PTHR11410:SF0">
    <property type="entry name" value="ATP SYNTHASE SUBUNIT A"/>
    <property type="match status" value="1"/>
</dbReference>
<dbReference type="Pfam" id="PF00119">
    <property type="entry name" value="ATP-synt_A"/>
    <property type="match status" value="1"/>
</dbReference>
<comment type="subcellular location">
    <subcellularLocation>
        <location evidence="1">Membrane</location>
        <topology evidence="1">Multi-pass membrane protein</topology>
    </subcellularLocation>
    <subcellularLocation>
        <location evidence="11">Mitochondrion inner membrane</location>
        <topology evidence="11">Multi-pass membrane protein</topology>
    </subcellularLocation>
</comment>
<feature type="transmembrane region" description="Helical" evidence="12">
    <location>
        <begin position="214"/>
        <end position="234"/>
    </location>
</feature>
<geneLocation type="mitochondrion" evidence="13"/>
<feature type="transmembrane region" description="Helical" evidence="12">
    <location>
        <begin position="189"/>
        <end position="207"/>
    </location>
</feature>
<evidence type="ECO:0000256" key="12">
    <source>
        <dbReference type="SAM" id="Phobius"/>
    </source>
</evidence>
<protein>
    <recommendedName>
        <fullName evidence="11">ATP synthase subunit a</fullName>
    </recommendedName>
</protein>
<evidence type="ECO:0000256" key="7">
    <source>
        <dbReference type="ARBA" id="ARBA00022989"/>
    </source>
</evidence>
<dbReference type="CDD" id="cd00310">
    <property type="entry name" value="ATP-synt_Fo_a_6"/>
    <property type="match status" value="1"/>
</dbReference>
<evidence type="ECO:0000313" key="13">
    <source>
        <dbReference type="EMBL" id="QDM58573.1"/>
    </source>
</evidence>